<organism evidence="2 3">
    <name type="scientific">Diplodia corticola</name>
    <dbReference type="NCBI Taxonomy" id="236234"/>
    <lineage>
        <taxon>Eukaryota</taxon>
        <taxon>Fungi</taxon>
        <taxon>Dikarya</taxon>
        <taxon>Ascomycota</taxon>
        <taxon>Pezizomycotina</taxon>
        <taxon>Dothideomycetes</taxon>
        <taxon>Dothideomycetes incertae sedis</taxon>
        <taxon>Botryosphaeriales</taxon>
        <taxon>Botryosphaeriaceae</taxon>
        <taxon>Diplodia</taxon>
    </lineage>
</organism>
<dbReference type="EMBL" id="MNUE01000009">
    <property type="protein sequence ID" value="OJD36914.1"/>
    <property type="molecule type" value="Genomic_DNA"/>
</dbReference>
<evidence type="ECO:0000256" key="1">
    <source>
        <dbReference type="SAM" id="Coils"/>
    </source>
</evidence>
<protein>
    <submittedName>
        <fullName evidence="2">Uncharacterized protein</fullName>
    </submittedName>
</protein>
<keyword evidence="3" id="KW-1185">Reference proteome</keyword>
<feature type="coiled-coil region" evidence="1">
    <location>
        <begin position="100"/>
        <end position="148"/>
    </location>
</feature>
<dbReference type="RefSeq" id="XP_020133174.1">
    <property type="nucleotide sequence ID" value="XM_020279788.1"/>
</dbReference>
<sequence length="246" mass="27600">MSRPNASLGCLDAFIEGQWGISATTVLVDMGCAALMQQDHPPKLVLDALVSISLNTPNAYSSALETLKAVAAPYYFWKDWGHVETTLAATLHVLQKDQDVKFLVDRIAALEQETARKNRQIEFQNERIAELETQLREAQAAANLEQIMVADMIADMSRQLARVRGQGFRVASAIIDDHFPPRILDQLRHMDWQDGRTGSFITRVELDHLLHLLPPAIHVELKELLQAHMDATRIFQSYSDGDGDDD</sequence>
<proteinExistence type="predicted"/>
<name>A0A1J9R9Q9_9PEZI</name>
<reference evidence="2 3" key="1">
    <citation type="submission" date="2016-10" db="EMBL/GenBank/DDBJ databases">
        <title>Proteomics and genomics reveal pathogen-plant mechanisms compatible with a hemibiotrophic lifestyle of Diplodia corticola.</title>
        <authorList>
            <person name="Fernandes I."/>
            <person name="De Jonge R."/>
            <person name="Van De Peer Y."/>
            <person name="Devreese B."/>
            <person name="Alves A."/>
            <person name="Esteves A.C."/>
        </authorList>
    </citation>
    <scope>NUCLEOTIDE SEQUENCE [LARGE SCALE GENOMIC DNA]</scope>
    <source>
        <strain evidence="2 3">CBS 112549</strain>
    </source>
</reference>
<accession>A0A1J9R9Q9</accession>
<evidence type="ECO:0000313" key="2">
    <source>
        <dbReference type="EMBL" id="OJD36914.1"/>
    </source>
</evidence>
<comment type="caution">
    <text evidence="2">The sequence shown here is derived from an EMBL/GenBank/DDBJ whole genome shotgun (WGS) entry which is preliminary data.</text>
</comment>
<evidence type="ECO:0000313" key="3">
    <source>
        <dbReference type="Proteomes" id="UP000183809"/>
    </source>
</evidence>
<keyword evidence="1" id="KW-0175">Coiled coil</keyword>
<dbReference type="Proteomes" id="UP000183809">
    <property type="component" value="Unassembled WGS sequence"/>
</dbReference>
<dbReference type="GeneID" id="31020051"/>
<dbReference type="AlphaFoldDB" id="A0A1J9R9Q9"/>
<gene>
    <name evidence="2" type="ORF">BKCO1_9000145</name>
</gene>